<comment type="caution">
    <text evidence="1">The sequence shown here is derived from an EMBL/GenBank/DDBJ whole genome shotgun (WGS) entry which is preliminary data.</text>
</comment>
<organism evidence="1 2">
    <name type="scientific">Ixodes persulcatus</name>
    <name type="common">Taiga tick</name>
    <dbReference type="NCBI Taxonomy" id="34615"/>
    <lineage>
        <taxon>Eukaryota</taxon>
        <taxon>Metazoa</taxon>
        <taxon>Ecdysozoa</taxon>
        <taxon>Arthropoda</taxon>
        <taxon>Chelicerata</taxon>
        <taxon>Arachnida</taxon>
        <taxon>Acari</taxon>
        <taxon>Parasitiformes</taxon>
        <taxon>Ixodida</taxon>
        <taxon>Ixodoidea</taxon>
        <taxon>Ixodidae</taxon>
        <taxon>Ixodinae</taxon>
        <taxon>Ixodes</taxon>
    </lineage>
</organism>
<dbReference type="EMBL" id="JABSTQ010011150">
    <property type="protein sequence ID" value="KAG0414782.1"/>
    <property type="molecule type" value="Genomic_DNA"/>
</dbReference>
<proteinExistence type="predicted"/>
<sequence>MDESGVPDLQPARGIIRDVWASNLEQEFRSIIQLVQRYNHVAMDAEFPGVVARPIGEFRDDADYRYQTLRCNVELLKMIQLGLTFFDEAGGTPPRLCSWQFNFKFSLAEDMYAEDFVELLTGAGTQLDRLEREGIEPHEFAQLLIASGVVLTEDVRWLTFHSGYDFGYLLRLLTNQDLPSEESEFFELLRVYFPVIYDVKYLTRQCENEQLRLMTRELELQRIGPQHQAGWQSLLTGAAFFKVRDSFFKNSIDGESYEGRLYGLRGSCHDGESPASDAGGDWGVVVSDSGDGATGATLDSSVDTTKKHSCV</sequence>
<reference evidence="1 2" key="1">
    <citation type="journal article" date="2020" name="Cell">
        <title>Large-Scale Comparative Analyses of Tick Genomes Elucidate Their Genetic Diversity and Vector Capacities.</title>
        <authorList>
            <consortium name="Tick Genome and Microbiome Consortium (TIGMIC)"/>
            <person name="Jia N."/>
            <person name="Wang J."/>
            <person name="Shi W."/>
            <person name="Du L."/>
            <person name="Sun Y."/>
            <person name="Zhan W."/>
            <person name="Jiang J.F."/>
            <person name="Wang Q."/>
            <person name="Zhang B."/>
            <person name="Ji P."/>
            <person name="Bell-Sakyi L."/>
            <person name="Cui X.M."/>
            <person name="Yuan T.T."/>
            <person name="Jiang B.G."/>
            <person name="Yang W.F."/>
            <person name="Lam T.T."/>
            <person name="Chang Q.C."/>
            <person name="Ding S.J."/>
            <person name="Wang X.J."/>
            <person name="Zhu J.G."/>
            <person name="Ruan X.D."/>
            <person name="Zhao L."/>
            <person name="Wei J.T."/>
            <person name="Ye R.Z."/>
            <person name="Que T.C."/>
            <person name="Du C.H."/>
            <person name="Zhou Y.H."/>
            <person name="Cheng J.X."/>
            <person name="Dai P.F."/>
            <person name="Guo W.B."/>
            <person name="Han X.H."/>
            <person name="Huang E.J."/>
            <person name="Li L.F."/>
            <person name="Wei W."/>
            <person name="Gao Y.C."/>
            <person name="Liu J.Z."/>
            <person name="Shao H.Z."/>
            <person name="Wang X."/>
            <person name="Wang C.C."/>
            <person name="Yang T.C."/>
            <person name="Huo Q.B."/>
            <person name="Li W."/>
            <person name="Chen H.Y."/>
            <person name="Chen S.E."/>
            <person name="Zhou L.G."/>
            <person name="Ni X.B."/>
            <person name="Tian J.H."/>
            <person name="Sheng Y."/>
            <person name="Liu T."/>
            <person name="Pan Y.S."/>
            <person name="Xia L.Y."/>
            <person name="Li J."/>
            <person name="Zhao F."/>
            <person name="Cao W.C."/>
        </authorList>
    </citation>
    <scope>NUCLEOTIDE SEQUENCE [LARGE SCALE GENOMIC DNA]</scope>
    <source>
        <strain evidence="1">Iper-2018</strain>
    </source>
</reference>
<evidence type="ECO:0000313" key="2">
    <source>
        <dbReference type="Proteomes" id="UP000805193"/>
    </source>
</evidence>
<evidence type="ECO:0000313" key="1">
    <source>
        <dbReference type="EMBL" id="KAG0414782.1"/>
    </source>
</evidence>
<dbReference type="Proteomes" id="UP000805193">
    <property type="component" value="Unassembled WGS sequence"/>
</dbReference>
<gene>
    <name evidence="1" type="ORF">HPB47_008065</name>
</gene>
<protein>
    <submittedName>
        <fullName evidence="1">Uncharacterized protein</fullName>
    </submittedName>
</protein>
<name>A0AC60P637_IXOPE</name>
<accession>A0AC60P637</accession>
<keyword evidence="2" id="KW-1185">Reference proteome</keyword>